<reference evidence="1 2" key="1">
    <citation type="submission" date="2018-05" db="EMBL/GenBank/DDBJ databases">
        <title>Whole genome sequencing of Vibrio phage VP-1.</title>
        <authorList>
            <person name="Nandita M."/>
            <person name="Bhat S.G."/>
        </authorList>
    </citation>
    <scope>NUCLEOTIDE SEQUENCE [LARGE SCALE GENOMIC DNA]</scope>
</reference>
<dbReference type="Proteomes" id="UP000305753">
    <property type="component" value="Segment"/>
</dbReference>
<protein>
    <submittedName>
        <fullName evidence="1">Uncharacterized protein</fullName>
    </submittedName>
</protein>
<accession>A0A4P2TH92</accession>
<organism evidence="1 2">
    <name type="scientific">Vibrio phage VP-1</name>
    <dbReference type="NCBI Taxonomy" id="2234088"/>
    <lineage>
        <taxon>Viruses</taxon>
        <taxon>Duplodnaviria</taxon>
        <taxon>Heunggongvirae</taxon>
        <taxon>Uroviricota</taxon>
        <taxon>Caudoviricetes</taxon>
        <taxon>Pantevenvirales</taxon>
        <taxon>Ackermannviridae</taxon>
        <taxon>Vapseptimavirus</taxon>
        <taxon>Vapseptimavirus VAP7</taxon>
    </lineage>
</organism>
<dbReference type="EMBL" id="MH363700">
    <property type="protein sequence ID" value="AWY10134.1"/>
    <property type="molecule type" value="Genomic_DNA"/>
</dbReference>
<proteinExistence type="predicted"/>
<name>A0A4P2TH92_9CAUD</name>
<evidence type="ECO:0000313" key="2">
    <source>
        <dbReference type="Proteomes" id="UP000305753"/>
    </source>
</evidence>
<evidence type="ECO:0000313" key="1">
    <source>
        <dbReference type="EMBL" id="AWY10134.1"/>
    </source>
</evidence>
<sequence length="60" mass="6823">MAKGKRTNKKRFVNENRMAVRWAGAQKILNFLSRGTKGRVVAGDPSAPQPLFRLCEMYNL</sequence>